<dbReference type="Pfam" id="PF02518">
    <property type="entry name" value="HATPase_c"/>
    <property type="match status" value="1"/>
</dbReference>
<feature type="region of interest" description="Disordered" evidence="14">
    <location>
        <begin position="1"/>
        <end position="23"/>
    </location>
</feature>
<dbReference type="CDD" id="cd00082">
    <property type="entry name" value="HisKA"/>
    <property type="match status" value="1"/>
</dbReference>
<dbReference type="InterPro" id="IPR003661">
    <property type="entry name" value="HisK_dim/P_dom"/>
</dbReference>
<keyword evidence="4" id="KW-1003">Cell membrane</keyword>
<organism evidence="19 20">
    <name type="scientific">Roseicella aquatilis</name>
    <dbReference type="NCBI Taxonomy" id="2527868"/>
    <lineage>
        <taxon>Bacteria</taxon>
        <taxon>Pseudomonadati</taxon>
        <taxon>Pseudomonadota</taxon>
        <taxon>Alphaproteobacteria</taxon>
        <taxon>Acetobacterales</taxon>
        <taxon>Roseomonadaceae</taxon>
        <taxon>Roseicella</taxon>
    </lineage>
</organism>
<feature type="domain" description="PAS" evidence="17">
    <location>
        <begin position="404"/>
        <end position="448"/>
    </location>
</feature>
<evidence type="ECO:0000259" key="16">
    <source>
        <dbReference type="PROSITE" id="PS50109"/>
    </source>
</evidence>
<evidence type="ECO:0000256" key="14">
    <source>
        <dbReference type="SAM" id="MobiDB-lite"/>
    </source>
</evidence>
<dbReference type="Pfam" id="PF19312">
    <property type="entry name" value="NtrY_N"/>
    <property type="match status" value="1"/>
</dbReference>
<dbReference type="PRINTS" id="PR00344">
    <property type="entry name" value="BCTRLSENSOR"/>
</dbReference>
<dbReference type="CDD" id="cd00130">
    <property type="entry name" value="PAS"/>
    <property type="match status" value="1"/>
</dbReference>
<proteinExistence type="predicted"/>
<dbReference type="InterPro" id="IPR035965">
    <property type="entry name" value="PAS-like_dom_sf"/>
</dbReference>
<evidence type="ECO:0000256" key="7">
    <source>
        <dbReference type="ARBA" id="ARBA00022692"/>
    </source>
</evidence>
<keyword evidence="11 15" id="KW-1133">Transmembrane helix</keyword>
<dbReference type="InterPro" id="IPR036890">
    <property type="entry name" value="HATPase_C_sf"/>
</dbReference>
<dbReference type="CDD" id="cd06225">
    <property type="entry name" value="HAMP"/>
    <property type="match status" value="1"/>
</dbReference>
<keyword evidence="6" id="KW-0808">Transferase</keyword>
<keyword evidence="5" id="KW-0597">Phosphoprotein</keyword>
<keyword evidence="20" id="KW-1185">Reference proteome</keyword>
<keyword evidence="12" id="KW-0902">Two-component regulatory system</keyword>
<keyword evidence="13 15" id="KW-0472">Membrane</keyword>
<keyword evidence="9 19" id="KW-0418">Kinase</keyword>
<feature type="region of interest" description="Disordered" evidence="14">
    <location>
        <begin position="745"/>
        <end position="798"/>
    </location>
</feature>
<protein>
    <recommendedName>
        <fullName evidence="3">histidine kinase</fullName>
        <ecNumber evidence="3">2.7.13.3</ecNumber>
    </recommendedName>
</protein>
<feature type="compositionally biased region" description="Basic and acidic residues" evidence="14">
    <location>
        <begin position="781"/>
        <end position="792"/>
    </location>
</feature>
<dbReference type="OrthoDB" id="9776727at2"/>
<feature type="compositionally biased region" description="Low complexity" evidence="14">
    <location>
        <begin position="758"/>
        <end position="767"/>
    </location>
</feature>
<feature type="transmembrane region" description="Helical" evidence="15">
    <location>
        <begin position="34"/>
        <end position="56"/>
    </location>
</feature>
<dbReference type="EMBL" id="SKBM01000001">
    <property type="protein sequence ID" value="TCZ66777.1"/>
    <property type="molecule type" value="Genomic_DNA"/>
</dbReference>
<evidence type="ECO:0000256" key="11">
    <source>
        <dbReference type="ARBA" id="ARBA00022989"/>
    </source>
</evidence>
<evidence type="ECO:0000256" key="4">
    <source>
        <dbReference type="ARBA" id="ARBA00022475"/>
    </source>
</evidence>
<evidence type="ECO:0000259" key="17">
    <source>
        <dbReference type="PROSITE" id="PS50112"/>
    </source>
</evidence>
<dbReference type="Proteomes" id="UP000295023">
    <property type="component" value="Unassembled WGS sequence"/>
</dbReference>
<evidence type="ECO:0000256" key="1">
    <source>
        <dbReference type="ARBA" id="ARBA00000085"/>
    </source>
</evidence>
<sequence length="798" mass="86077">MRILHPGGGAGPAGRPAEADAPRRRGLPRRIADLLLGRGMTLALAVGALLLGIATFTVLSNGSPFGPTRPGVELGLMLFSVLVLCLLGASLAGRLVRVWAERRRGSAGARLHVRLVLLFGVVAVVPSILVAGFAAAFFNLGIQAWFGDRVRTALEASRQVAQAYLEEHRNNIRGDALAMANDLNRAGSLLLTDQGRSFAQVLATHTLLRGLTEAVVFDPTLRRPMAQFGPTANFELDPPPDWAIDIAKQGDVAVLPDEQAGRVRAVVALDSRPMLMLAIGRPVDPEVVNNQQRAEREVAQYEQLDRNRYGLQVTFIMIFAVAALLVLLAAVLIGLVLANQLARPIGRLIVAAERVRAGDLTTQVEEAAADEELSSLTRAFNRMTNQLGAQRSELMQAYRQIDDRRRFMEAVLAGVSAGVVGLETDGRINLPNRRASELLGLDLDAAIGLPLASVAPEFGPLLERVAENAGAPERAITAEIRIGPPANRRTLLAQVGAELQPAREGEAGPRVSGYVLTFDDITELLSAQRKAAWADVARRIAHEIKNPLTPIQLSAERLKRRYLKEIQSDPETFKACTDTIVRQVGDIGRMVDEFSAFARMPQPVIRPEDLSQVVREALVLQRDAHPEIEYRIELPEAAPVVPCDRRLLGQALTNLLQNAADAIAMGAQPETGEAPPRVPGEAVGHITVRIEPGEDMVAIAVEDDGIGLPQGDERERLAEPYVTHKAKGTGLGLAIVKKIMEDHGGRLGLEDRPPDPGPGDSAAGARATLTLPWRPTQDRPLAAEHDRPDGSMRRAHGA</sequence>
<evidence type="ECO:0000313" key="20">
    <source>
        <dbReference type="Proteomes" id="UP000295023"/>
    </source>
</evidence>
<dbReference type="Pfam" id="PF00672">
    <property type="entry name" value="HAMP"/>
    <property type="match status" value="1"/>
</dbReference>
<feature type="domain" description="Histidine kinase" evidence="16">
    <location>
        <begin position="539"/>
        <end position="775"/>
    </location>
</feature>
<keyword evidence="8" id="KW-0547">Nucleotide-binding</keyword>
<evidence type="ECO:0000256" key="12">
    <source>
        <dbReference type="ARBA" id="ARBA00023012"/>
    </source>
</evidence>
<dbReference type="InterPro" id="IPR017232">
    <property type="entry name" value="NtrY"/>
</dbReference>
<evidence type="ECO:0000256" key="15">
    <source>
        <dbReference type="SAM" id="Phobius"/>
    </source>
</evidence>
<dbReference type="PIRSF" id="PIRSF037532">
    <property type="entry name" value="STHK_NtrY"/>
    <property type="match status" value="1"/>
</dbReference>
<keyword evidence="10" id="KW-0067">ATP-binding</keyword>
<feature type="compositionally biased region" description="Gly residues" evidence="14">
    <location>
        <begin position="1"/>
        <end position="12"/>
    </location>
</feature>
<comment type="caution">
    <text evidence="19">The sequence shown here is derived from an EMBL/GenBank/DDBJ whole genome shotgun (WGS) entry which is preliminary data.</text>
</comment>
<dbReference type="Gene3D" id="3.30.450.20">
    <property type="entry name" value="PAS domain"/>
    <property type="match status" value="1"/>
</dbReference>
<dbReference type="InterPro" id="IPR003660">
    <property type="entry name" value="HAMP_dom"/>
</dbReference>
<evidence type="ECO:0000256" key="6">
    <source>
        <dbReference type="ARBA" id="ARBA00022679"/>
    </source>
</evidence>
<evidence type="ECO:0000256" key="13">
    <source>
        <dbReference type="ARBA" id="ARBA00023136"/>
    </source>
</evidence>
<dbReference type="InterPro" id="IPR000014">
    <property type="entry name" value="PAS"/>
</dbReference>
<accession>A0A4R4DUJ0</accession>
<evidence type="ECO:0000256" key="2">
    <source>
        <dbReference type="ARBA" id="ARBA00004651"/>
    </source>
</evidence>
<feature type="domain" description="HAMP" evidence="18">
    <location>
        <begin position="339"/>
        <end position="392"/>
    </location>
</feature>
<dbReference type="Gene3D" id="1.10.287.130">
    <property type="match status" value="1"/>
</dbReference>
<evidence type="ECO:0000256" key="8">
    <source>
        <dbReference type="ARBA" id="ARBA00022741"/>
    </source>
</evidence>
<comment type="subcellular location">
    <subcellularLocation>
        <location evidence="2">Cell membrane</location>
        <topology evidence="2">Multi-pass membrane protein</topology>
    </subcellularLocation>
</comment>
<evidence type="ECO:0000313" key="19">
    <source>
        <dbReference type="EMBL" id="TCZ66777.1"/>
    </source>
</evidence>
<dbReference type="SUPFAM" id="SSF47384">
    <property type="entry name" value="Homodimeric domain of signal transducing histidine kinase"/>
    <property type="match status" value="1"/>
</dbReference>
<dbReference type="Pfam" id="PF00512">
    <property type="entry name" value="HisKA"/>
    <property type="match status" value="1"/>
</dbReference>
<dbReference type="Gene3D" id="3.30.565.10">
    <property type="entry name" value="Histidine kinase-like ATPase, C-terminal domain"/>
    <property type="match status" value="1"/>
</dbReference>
<dbReference type="SUPFAM" id="SSF55874">
    <property type="entry name" value="ATPase domain of HSP90 chaperone/DNA topoisomerase II/histidine kinase"/>
    <property type="match status" value="1"/>
</dbReference>
<dbReference type="SMART" id="SM00304">
    <property type="entry name" value="HAMP"/>
    <property type="match status" value="1"/>
</dbReference>
<feature type="transmembrane region" description="Helical" evidence="15">
    <location>
        <begin position="76"/>
        <end position="96"/>
    </location>
</feature>
<dbReference type="InterPro" id="IPR045671">
    <property type="entry name" value="NtrY-like_N"/>
</dbReference>
<dbReference type="GO" id="GO:0005886">
    <property type="term" value="C:plasma membrane"/>
    <property type="evidence" value="ECO:0007669"/>
    <property type="project" value="UniProtKB-SubCell"/>
</dbReference>
<dbReference type="RefSeq" id="WP_132283747.1">
    <property type="nucleotide sequence ID" value="NZ_SKBM01000001.1"/>
</dbReference>
<reference evidence="19 20" key="1">
    <citation type="submission" date="2019-03" db="EMBL/GenBank/DDBJ databases">
        <title>Paracraurococcus aquatilis NE82 genome sequence.</title>
        <authorList>
            <person name="Zhao Y."/>
            <person name="Du Z."/>
        </authorList>
    </citation>
    <scope>NUCLEOTIDE SEQUENCE [LARGE SCALE GENOMIC DNA]</scope>
    <source>
        <strain evidence="19 20">NE82</strain>
    </source>
</reference>
<dbReference type="PANTHER" id="PTHR43065:SF10">
    <property type="entry name" value="PEROXIDE STRESS-ACTIVATED HISTIDINE KINASE MAK3"/>
    <property type="match status" value="1"/>
</dbReference>
<feature type="compositionally biased region" description="Basic and acidic residues" evidence="14">
    <location>
        <begin position="745"/>
        <end position="754"/>
    </location>
</feature>
<evidence type="ECO:0000256" key="3">
    <source>
        <dbReference type="ARBA" id="ARBA00012438"/>
    </source>
</evidence>
<dbReference type="GO" id="GO:0000155">
    <property type="term" value="F:phosphorelay sensor kinase activity"/>
    <property type="evidence" value="ECO:0007669"/>
    <property type="project" value="InterPro"/>
</dbReference>
<dbReference type="PROSITE" id="PS50109">
    <property type="entry name" value="HIS_KIN"/>
    <property type="match status" value="1"/>
</dbReference>
<name>A0A4R4DUJ0_9PROT</name>
<feature type="transmembrane region" description="Helical" evidence="15">
    <location>
        <begin position="315"/>
        <end position="338"/>
    </location>
</feature>
<dbReference type="InterPro" id="IPR004358">
    <property type="entry name" value="Sig_transdc_His_kin-like_C"/>
</dbReference>
<dbReference type="Gene3D" id="6.10.340.10">
    <property type="match status" value="1"/>
</dbReference>
<dbReference type="InterPro" id="IPR003594">
    <property type="entry name" value="HATPase_dom"/>
</dbReference>
<dbReference type="SMART" id="SM00387">
    <property type="entry name" value="HATPase_c"/>
    <property type="match status" value="1"/>
</dbReference>
<evidence type="ECO:0000256" key="9">
    <source>
        <dbReference type="ARBA" id="ARBA00022777"/>
    </source>
</evidence>
<dbReference type="EC" id="2.7.13.3" evidence="3"/>
<dbReference type="GO" id="GO:0005524">
    <property type="term" value="F:ATP binding"/>
    <property type="evidence" value="ECO:0007669"/>
    <property type="project" value="UniProtKB-KW"/>
</dbReference>
<dbReference type="InterPro" id="IPR005467">
    <property type="entry name" value="His_kinase_dom"/>
</dbReference>
<evidence type="ECO:0000259" key="18">
    <source>
        <dbReference type="PROSITE" id="PS50885"/>
    </source>
</evidence>
<evidence type="ECO:0000256" key="10">
    <source>
        <dbReference type="ARBA" id="ARBA00022840"/>
    </source>
</evidence>
<keyword evidence="7 15" id="KW-0812">Transmembrane</keyword>
<dbReference type="SUPFAM" id="SSF55785">
    <property type="entry name" value="PYP-like sensor domain (PAS domain)"/>
    <property type="match status" value="1"/>
</dbReference>
<dbReference type="SMART" id="SM00388">
    <property type="entry name" value="HisKA"/>
    <property type="match status" value="1"/>
</dbReference>
<dbReference type="AlphaFoldDB" id="A0A4R4DUJ0"/>
<dbReference type="PROSITE" id="PS50885">
    <property type="entry name" value="HAMP"/>
    <property type="match status" value="1"/>
</dbReference>
<gene>
    <name evidence="19" type="ORF">EXY23_01325</name>
</gene>
<feature type="transmembrane region" description="Helical" evidence="15">
    <location>
        <begin position="116"/>
        <end position="138"/>
    </location>
</feature>
<evidence type="ECO:0000256" key="5">
    <source>
        <dbReference type="ARBA" id="ARBA00022553"/>
    </source>
</evidence>
<dbReference type="SUPFAM" id="SSF158472">
    <property type="entry name" value="HAMP domain-like"/>
    <property type="match status" value="1"/>
</dbReference>
<dbReference type="PANTHER" id="PTHR43065">
    <property type="entry name" value="SENSOR HISTIDINE KINASE"/>
    <property type="match status" value="1"/>
</dbReference>
<dbReference type="InterPro" id="IPR036097">
    <property type="entry name" value="HisK_dim/P_sf"/>
</dbReference>
<comment type="catalytic activity">
    <reaction evidence="1">
        <text>ATP + protein L-histidine = ADP + protein N-phospho-L-histidine.</text>
        <dbReference type="EC" id="2.7.13.3"/>
    </reaction>
</comment>
<dbReference type="PROSITE" id="PS50112">
    <property type="entry name" value="PAS"/>
    <property type="match status" value="1"/>
</dbReference>